<dbReference type="EMBL" id="JAABOA010005306">
    <property type="protein sequence ID" value="KAF9577096.1"/>
    <property type="molecule type" value="Genomic_DNA"/>
</dbReference>
<dbReference type="InterPro" id="IPR027523">
    <property type="entry name" value="CLU_prot"/>
</dbReference>
<dbReference type="SUPFAM" id="SSF48452">
    <property type="entry name" value="TPR-like"/>
    <property type="match status" value="2"/>
</dbReference>
<feature type="compositionally biased region" description="Basic and acidic residues" evidence="1">
    <location>
        <begin position="164"/>
        <end position="176"/>
    </location>
</feature>
<dbReference type="PANTHER" id="PTHR12601">
    <property type="entry name" value="EUKARYOTIC TRANSLATION INITIATION FACTOR 3 SUBUNIT EIF-3"/>
    <property type="match status" value="1"/>
</dbReference>
<dbReference type="Pfam" id="PF13374">
    <property type="entry name" value="TPR_10"/>
    <property type="match status" value="1"/>
</dbReference>
<dbReference type="GO" id="GO:0005737">
    <property type="term" value="C:cytoplasm"/>
    <property type="evidence" value="ECO:0007669"/>
    <property type="project" value="TreeGrafter"/>
</dbReference>
<dbReference type="OrthoDB" id="1414216at2759"/>
<comment type="caution">
    <text evidence="3">The sequence shown here is derived from an EMBL/GenBank/DDBJ whole genome shotgun (WGS) entry which is preliminary data.</text>
</comment>
<dbReference type="Pfam" id="PF13424">
    <property type="entry name" value="TPR_12"/>
    <property type="match status" value="1"/>
</dbReference>
<feature type="domain" description="CLU central" evidence="2">
    <location>
        <begin position="1"/>
        <end position="141"/>
    </location>
</feature>
<dbReference type="Pfam" id="PF12807">
    <property type="entry name" value="eIF3_p135"/>
    <property type="match status" value="1"/>
</dbReference>
<proteinExistence type="predicted"/>
<dbReference type="InterPro" id="IPR033646">
    <property type="entry name" value="CLU-central"/>
</dbReference>
<dbReference type="GO" id="GO:0048312">
    <property type="term" value="P:intracellular distribution of mitochondria"/>
    <property type="evidence" value="ECO:0007669"/>
    <property type="project" value="TreeGrafter"/>
</dbReference>
<feature type="region of interest" description="Disordered" evidence="1">
    <location>
        <begin position="511"/>
        <end position="535"/>
    </location>
</feature>
<dbReference type="Proteomes" id="UP000780801">
    <property type="component" value="Unassembled WGS sequence"/>
</dbReference>
<evidence type="ECO:0000259" key="2">
    <source>
        <dbReference type="Pfam" id="PF12807"/>
    </source>
</evidence>
<keyword evidence="4" id="KW-1185">Reference proteome</keyword>
<gene>
    <name evidence="3" type="primary">CLU1_2</name>
    <name evidence="3" type="ORF">BGW38_007914</name>
</gene>
<dbReference type="InterPro" id="IPR011990">
    <property type="entry name" value="TPR-like_helical_dom_sf"/>
</dbReference>
<evidence type="ECO:0000313" key="4">
    <source>
        <dbReference type="Proteomes" id="UP000780801"/>
    </source>
</evidence>
<dbReference type="CDD" id="cd15466">
    <property type="entry name" value="CLU-central"/>
    <property type="match status" value="1"/>
</dbReference>
<sequence length="535" mass="59157">MRYLGRIATLAKESNELALTHINFLAMQEMVVRAVKRIIRGLIRGLPTTHIPDCIAHTLNCLLGHELNPNPVATLSKDNHAYVSLTPEKLHKSIHDEVLLRYRFQLPNGFIETMAKEKKVPLLREVCLRSGIQIEARDYLFAASAESTDAPTAEAVSPTGKKGAKQDKTEKQDKQSRKVTKSKKRATTFEPKDILTLLPLVKQASIKSSYADEAFEAGKTSLAQGHRQLGLELLLESLALHEQTYGFLHPETARCYQALAMIYYHSDDKETALEFQRKAVIVSERTLGVDSPEALHNYLNLGLFEHAAGRSLTALKYLKHAIQYWDLIYGKNHPDSATADNNVAVMLQSLQDFDMSLKFFVRAKETQEQAHGGDHVILASCHHVLAKAYALHGDFDTAIKEEQLAYDMFLEKAGAEDVRTKDAAMWLKELKTTADFNAHQAQYEKAVNDLQHHQQMAPTGKATSLSAAAAAAAASNKIAVTEAAIRAANAEAQVGSRGHLSLDELMEYINNQGPASAGTKGRKAKANSSKRTNKK</sequence>
<protein>
    <submittedName>
        <fullName evidence="3">Intracellular distribution of mitochondria</fullName>
    </submittedName>
</protein>
<accession>A0A9P6FL66</accession>
<feature type="region of interest" description="Disordered" evidence="1">
    <location>
        <begin position="150"/>
        <end position="185"/>
    </location>
</feature>
<feature type="compositionally biased region" description="Polar residues" evidence="1">
    <location>
        <begin position="526"/>
        <end position="535"/>
    </location>
</feature>
<dbReference type="Gene3D" id="1.25.40.10">
    <property type="entry name" value="Tetratricopeptide repeat domain"/>
    <property type="match status" value="1"/>
</dbReference>
<name>A0A9P6FL66_9FUNG</name>
<dbReference type="GO" id="GO:0003729">
    <property type="term" value="F:mRNA binding"/>
    <property type="evidence" value="ECO:0007669"/>
    <property type="project" value="TreeGrafter"/>
</dbReference>
<organism evidence="3 4">
    <name type="scientific">Lunasporangiospora selenospora</name>
    <dbReference type="NCBI Taxonomy" id="979761"/>
    <lineage>
        <taxon>Eukaryota</taxon>
        <taxon>Fungi</taxon>
        <taxon>Fungi incertae sedis</taxon>
        <taxon>Mucoromycota</taxon>
        <taxon>Mortierellomycotina</taxon>
        <taxon>Mortierellomycetes</taxon>
        <taxon>Mortierellales</taxon>
        <taxon>Mortierellaceae</taxon>
        <taxon>Lunasporangiospora</taxon>
    </lineage>
</organism>
<evidence type="ECO:0000256" key="1">
    <source>
        <dbReference type="SAM" id="MobiDB-lite"/>
    </source>
</evidence>
<evidence type="ECO:0000313" key="3">
    <source>
        <dbReference type="EMBL" id="KAF9577096.1"/>
    </source>
</evidence>
<reference evidence="3" key="1">
    <citation type="journal article" date="2020" name="Fungal Divers.">
        <title>Resolving the Mortierellaceae phylogeny through synthesis of multi-gene phylogenetics and phylogenomics.</title>
        <authorList>
            <person name="Vandepol N."/>
            <person name="Liber J."/>
            <person name="Desiro A."/>
            <person name="Na H."/>
            <person name="Kennedy M."/>
            <person name="Barry K."/>
            <person name="Grigoriev I.V."/>
            <person name="Miller A.N."/>
            <person name="O'Donnell K."/>
            <person name="Stajich J.E."/>
            <person name="Bonito G."/>
        </authorList>
    </citation>
    <scope>NUCLEOTIDE SEQUENCE</scope>
    <source>
        <strain evidence="3">KOD1015</strain>
    </source>
</reference>
<dbReference type="AlphaFoldDB" id="A0A9P6FL66"/>
<dbReference type="PANTHER" id="PTHR12601:SF6">
    <property type="entry name" value="CLUSTERED MITOCHONDRIA PROTEIN HOMOLOG"/>
    <property type="match status" value="1"/>
</dbReference>